<evidence type="ECO:0000313" key="2">
    <source>
        <dbReference type="Proteomes" id="UP000198397"/>
    </source>
</evidence>
<name>A0A238UPR6_HALVU</name>
<gene>
    <name evidence="1" type="ORF">SAMN06264855_101196</name>
</gene>
<dbReference type="OrthoDB" id="197991at2157"/>
<dbReference type="EMBL" id="FZNQ01000001">
    <property type="protein sequence ID" value="SNR23941.1"/>
    <property type="molecule type" value="Genomic_DNA"/>
</dbReference>
<organism evidence="1 2">
    <name type="scientific">Halorubrum vacuolatum</name>
    <name type="common">Natronobacterium vacuolatum</name>
    <dbReference type="NCBI Taxonomy" id="63740"/>
    <lineage>
        <taxon>Archaea</taxon>
        <taxon>Methanobacteriati</taxon>
        <taxon>Methanobacteriota</taxon>
        <taxon>Stenosarchaea group</taxon>
        <taxon>Halobacteria</taxon>
        <taxon>Halobacteriales</taxon>
        <taxon>Haloferacaceae</taxon>
        <taxon>Halorubrum</taxon>
    </lineage>
</organism>
<dbReference type="SUPFAM" id="SSF48208">
    <property type="entry name" value="Six-hairpin glycosidases"/>
    <property type="match status" value="1"/>
</dbReference>
<protein>
    <recommendedName>
        <fullName evidence="3">Agl cluster protein AglQ</fullName>
    </recommendedName>
</protein>
<dbReference type="Proteomes" id="UP000198397">
    <property type="component" value="Unassembled WGS sequence"/>
</dbReference>
<reference evidence="1 2" key="1">
    <citation type="submission" date="2017-06" db="EMBL/GenBank/DDBJ databases">
        <authorList>
            <person name="Kim H.J."/>
            <person name="Triplett B.A."/>
        </authorList>
    </citation>
    <scope>NUCLEOTIDE SEQUENCE [LARGE SCALE GENOMIC DNA]</scope>
    <source>
        <strain evidence="1 2">DSM 8800</strain>
    </source>
</reference>
<evidence type="ECO:0008006" key="3">
    <source>
        <dbReference type="Google" id="ProtNLM"/>
    </source>
</evidence>
<evidence type="ECO:0000313" key="1">
    <source>
        <dbReference type="EMBL" id="SNR23941.1"/>
    </source>
</evidence>
<proteinExistence type="predicted"/>
<dbReference type="InterPro" id="IPR008928">
    <property type="entry name" value="6-hairpin_glycosidase_sf"/>
</dbReference>
<accession>A0A238UPR6</accession>
<dbReference type="AlphaFoldDB" id="A0A238UPR6"/>
<dbReference type="GO" id="GO:0005975">
    <property type="term" value="P:carbohydrate metabolic process"/>
    <property type="evidence" value="ECO:0007669"/>
    <property type="project" value="InterPro"/>
</dbReference>
<sequence>MSGPQPGSHKRTITVHELLERSARAALDLQREDGSFPPGQNGVYDEPETPVRTTSHWLTTLSKVYALTGERVFADAASDAADYLLGDDARPHGNTFYSRTVADKDACDGVIGQAAPIRGLSLAGRILDREELYKTAEEVFFLHPFDRRLGLWERVEIDGERLSFDRTVNHQLTFAAAGAELLRSVETVRDPLETFLDQLEKNMTQRKNGVIRHYINPPVSKVIRTVLGQPRHWPLLWNILAFGYHSFSEERRRKEIGYLPVVVSSLARLHREFPDHELWQRGSIDTAVEYLTSRDSDGAYRIRTAASGSMLPGIEAGYGLFVFGYMDPCRDLIAADISEHFDAERGLLDRNATDPISQSSKIYNLALFPDPQFTIRL</sequence>
<dbReference type="RefSeq" id="WP_089383179.1">
    <property type="nucleotide sequence ID" value="NZ_FZNQ01000001.1"/>
</dbReference>
<keyword evidence="2" id="KW-1185">Reference proteome</keyword>